<dbReference type="InterPro" id="IPR012938">
    <property type="entry name" value="Glc/Sorbosone_DH"/>
</dbReference>
<dbReference type="Proteomes" id="UP000770889">
    <property type="component" value="Unassembled WGS sequence"/>
</dbReference>
<evidence type="ECO:0000259" key="1">
    <source>
        <dbReference type="Pfam" id="PF07995"/>
    </source>
</evidence>
<dbReference type="InterPro" id="IPR036280">
    <property type="entry name" value="Multihaem_cyt_sf"/>
</dbReference>
<dbReference type="SUPFAM" id="SSF50952">
    <property type="entry name" value="Soluble quinoprotein glucose dehydrogenase"/>
    <property type="match status" value="1"/>
</dbReference>
<dbReference type="InterPro" id="IPR011041">
    <property type="entry name" value="Quinoprot_gluc/sorb_DH_b-prop"/>
</dbReference>
<dbReference type="EMBL" id="JAHHGM010000007">
    <property type="protein sequence ID" value="MBT2989218.1"/>
    <property type="molecule type" value="Genomic_DNA"/>
</dbReference>
<dbReference type="Gene3D" id="2.60.40.10">
    <property type="entry name" value="Immunoglobulins"/>
    <property type="match status" value="1"/>
</dbReference>
<dbReference type="Pfam" id="PF22352">
    <property type="entry name" value="K319L-like_PKD"/>
    <property type="match status" value="1"/>
</dbReference>
<feature type="domain" description="Glucose/Sorbosone dehydrogenase" evidence="1">
    <location>
        <begin position="190"/>
        <end position="498"/>
    </location>
</feature>
<sequence length="818" mass="86394">MPVHNERFALVVLISVLGWIGGCGGGGGGDSAPATGLQVDAGTARTLSLPDTLTPNPSVLVDGMPPSNQVSYAWSQLGGPATVGFSDPSAASPEIGFPANGSYRLMLEVSDQGLSESDLLRVTVNTRAAGPSGLTALPINQDQCVAPADAGTATGIQLSTPYPSLPSLGPLVGLFQVPGDNSLWYALRQTGQVIRFDNDPGVSNTQTFIDISDRVDYGGEKGLLGMAFHPDYADNGFVYLSYTASPAGGLESRISRFTLDSATQTLDPGSEQILLTVSQPYSNHNGGHIAFGPDGLLYIGLGDGGSGGDPLGHGQNTATLLGSLLRIDVGDGLGGYTIPADNPFVSGGGAAEIYAYGLRNPWRWSFDRQVGDLWLGDVGQNAYEEVDIISRGGNYGWNLMEGNQCYPASANCDSTGLTLPVAEYDHSQGISITGGYVYRGSALNQLAGRYLFSDYGSGVIWGLVDDGSGGYRAEELLDSDLNIVSFAEDQSGELYVLHLGGSIHKLTAVTSGSGAVPTLLSAWGCFQPGDVERFSDNVIPYNINALLWSDFADKERFMALPDGGTISIDAEGRFVFPPGSVLGKHFRLDGELIETRLLMRHANSGWRGYSYEWNDTLTDAVLLDSAKDKAFANQTWHYPSSAECLLCHTGIAGVALGPELGQLNRDFPYPAQSANQLITYEAIGLLADPLSDTQKSTVFYAIDDTAYAAERRARSYLHSNCAMCHQPGGTGGGDLDMRMSASLAATGLCNQAPLTGDLGLNNPVLLKPGDPDNSILVLRMETMGETRMPPLGSGEVDTQAVAVIREWISGLLSCDAED</sequence>
<dbReference type="Gene3D" id="2.120.10.30">
    <property type="entry name" value="TolB, C-terminal domain"/>
    <property type="match status" value="1"/>
</dbReference>
<protein>
    <submittedName>
        <fullName evidence="2">PQQ-dependent sugar dehydrogenase</fullName>
    </submittedName>
</protein>
<dbReference type="Pfam" id="PF07995">
    <property type="entry name" value="GSDH"/>
    <property type="match status" value="1"/>
</dbReference>
<reference evidence="2 3" key="1">
    <citation type="submission" date="2021-05" db="EMBL/GenBank/DDBJ databases">
        <title>Genetic and Functional Diversity in Clade A Lucinid endosymbionts from the Bahamas.</title>
        <authorList>
            <person name="Giani N.M."/>
            <person name="Engel A.S."/>
            <person name="Campbell B.J."/>
        </authorList>
    </citation>
    <scope>NUCLEOTIDE SEQUENCE [LARGE SCALE GENOMIC DNA]</scope>
    <source>
        <strain evidence="2">LUC16012Gg_MoonRockCtena</strain>
    </source>
</reference>
<dbReference type="SUPFAM" id="SSF48695">
    <property type="entry name" value="Multiheme cytochromes"/>
    <property type="match status" value="1"/>
</dbReference>
<name>A0A944M8L1_9GAMM</name>
<dbReference type="InterPro" id="IPR013783">
    <property type="entry name" value="Ig-like_fold"/>
</dbReference>
<proteinExistence type="predicted"/>
<accession>A0A944M8L1</accession>
<evidence type="ECO:0000313" key="2">
    <source>
        <dbReference type="EMBL" id="MBT2989218.1"/>
    </source>
</evidence>
<evidence type="ECO:0000313" key="3">
    <source>
        <dbReference type="Proteomes" id="UP000770889"/>
    </source>
</evidence>
<organism evidence="2 3">
    <name type="scientific">Candidatus Thiodiazotropha taylori</name>
    <dbReference type="NCBI Taxonomy" id="2792791"/>
    <lineage>
        <taxon>Bacteria</taxon>
        <taxon>Pseudomonadati</taxon>
        <taxon>Pseudomonadota</taxon>
        <taxon>Gammaproteobacteria</taxon>
        <taxon>Chromatiales</taxon>
        <taxon>Sedimenticolaceae</taxon>
        <taxon>Candidatus Thiodiazotropha</taxon>
    </lineage>
</organism>
<comment type="caution">
    <text evidence="2">The sequence shown here is derived from an EMBL/GenBank/DDBJ whole genome shotgun (WGS) entry which is preliminary data.</text>
</comment>
<dbReference type="PANTHER" id="PTHR19328:SF75">
    <property type="entry name" value="ALDOSE SUGAR DEHYDROGENASE YLII"/>
    <property type="match status" value="1"/>
</dbReference>
<gene>
    <name evidence="2" type="ORF">KME65_09660</name>
</gene>
<dbReference type="InterPro" id="IPR011042">
    <property type="entry name" value="6-blade_b-propeller_TolB-like"/>
</dbReference>
<dbReference type="PANTHER" id="PTHR19328">
    <property type="entry name" value="HEDGEHOG-INTERACTING PROTEIN"/>
    <property type="match status" value="1"/>
</dbReference>
<dbReference type="AlphaFoldDB" id="A0A944M8L1"/>
<dbReference type="PROSITE" id="PS51257">
    <property type="entry name" value="PROKAR_LIPOPROTEIN"/>
    <property type="match status" value="1"/>
</dbReference>